<feature type="transmembrane region" description="Helical" evidence="7">
    <location>
        <begin position="51"/>
        <end position="75"/>
    </location>
</feature>
<dbReference type="InterPro" id="IPR020846">
    <property type="entry name" value="MFS_dom"/>
</dbReference>
<evidence type="ECO:0000313" key="9">
    <source>
        <dbReference type="EMBL" id="PRF26120.1"/>
    </source>
</evidence>
<name>A0A8E2RXY9_9BURK</name>
<evidence type="ECO:0000256" key="3">
    <source>
        <dbReference type="ARBA" id="ARBA00022475"/>
    </source>
</evidence>
<evidence type="ECO:0000256" key="4">
    <source>
        <dbReference type="ARBA" id="ARBA00022692"/>
    </source>
</evidence>
<keyword evidence="2" id="KW-0813">Transport</keyword>
<dbReference type="PANTHER" id="PTHR43045:SF4">
    <property type="entry name" value="TRANSPORTER YDFJ-RELATED"/>
    <property type="match status" value="1"/>
</dbReference>
<feature type="transmembrane region" description="Helical" evidence="7">
    <location>
        <begin position="119"/>
        <end position="141"/>
    </location>
</feature>
<reference evidence="9 10" key="1">
    <citation type="submission" date="2018-03" db="EMBL/GenBank/DDBJ databases">
        <authorList>
            <person name="Nguyen K."/>
            <person name="Fouts D."/>
            <person name="Sutton G."/>
        </authorList>
    </citation>
    <scope>NUCLEOTIDE SEQUENCE [LARGE SCALE GENOMIC DNA]</scope>
    <source>
        <strain evidence="9 10">AU17135</strain>
    </source>
</reference>
<dbReference type="InterPro" id="IPR005829">
    <property type="entry name" value="Sugar_transporter_CS"/>
</dbReference>
<feature type="transmembrane region" description="Helical" evidence="7">
    <location>
        <begin position="184"/>
        <end position="211"/>
    </location>
</feature>
<feature type="transmembrane region" description="Helical" evidence="7">
    <location>
        <begin position="371"/>
        <end position="397"/>
    </location>
</feature>
<evidence type="ECO:0000259" key="8">
    <source>
        <dbReference type="PROSITE" id="PS50850"/>
    </source>
</evidence>
<feature type="transmembrane region" description="Helical" evidence="7">
    <location>
        <begin position="344"/>
        <end position="365"/>
    </location>
</feature>
<evidence type="ECO:0000256" key="5">
    <source>
        <dbReference type="ARBA" id="ARBA00022989"/>
    </source>
</evidence>
<dbReference type="EMBL" id="PVFZ01000017">
    <property type="protein sequence ID" value="PRF26120.1"/>
    <property type="molecule type" value="Genomic_DNA"/>
</dbReference>
<feature type="domain" description="Major facilitator superfamily (MFS) profile" evidence="8">
    <location>
        <begin position="46"/>
        <end position="463"/>
    </location>
</feature>
<dbReference type="PROSITE" id="PS50850">
    <property type="entry name" value="MFS"/>
    <property type="match status" value="1"/>
</dbReference>
<dbReference type="GO" id="GO:0022857">
    <property type="term" value="F:transmembrane transporter activity"/>
    <property type="evidence" value="ECO:0007669"/>
    <property type="project" value="InterPro"/>
</dbReference>
<evidence type="ECO:0000256" key="7">
    <source>
        <dbReference type="SAM" id="Phobius"/>
    </source>
</evidence>
<evidence type="ECO:0000256" key="6">
    <source>
        <dbReference type="ARBA" id="ARBA00023136"/>
    </source>
</evidence>
<feature type="transmembrane region" description="Helical" evidence="7">
    <location>
        <begin position="409"/>
        <end position="427"/>
    </location>
</feature>
<sequence>MPALTADTWTDRQRMKLETSMDEVVRAGHATQVAMEQSLDKKRNSAIKGAVFSEFIDMFDIYLPVIILAPIQSYFLPKHVSGGHQAILESLVFITTLLGRPLGAILFGRIADRVGRRTASILSVTGFGVATLLIALIPGYASIGIASYWLLVLLRFVDGIFLGGGYTGALPLAIEYSRKEQRGLVGGLILAGFPAAYVAINVMAMAMFALFPLGGPDSPYAMWGWRLPFVIGAAMAGLLAVYYVRKVSESEVWAGKSARQPEATSATRLVSGQQFRNLMQVLLMMTGFWLTQNVVGLFLPTGILLKTLHLSAFEMTVTLMIAYTVLCFAYVGAGIVGQWIGRRTMLAAIGVLSSTIGASLLGALIEAQGASLVHIGLLVCALAITVSSAWAVIVTYINERFATGVRATGFGVGYSLSVIIPSFYAFYMNWLGALVPSRYAPVALLVIGGIVACVGALMGPETKNEEL</sequence>
<feature type="transmembrane region" description="Helical" evidence="7">
    <location>
        <begin position="281"/>
        <end position="305"/>
    </location>
</feature>
<dbReference type="Pfam" id="PF07690">
    <property type="entry name" value="MFS_1"/>
    <property type="match status" value="1"/>
</dbReference>
<proteinExistence type="predicted"/>
<organism evidence="9 10">
    <name type="scientific">Burkholderia multivorans</name>
    <dbReference type="NCBI Taxonomy" id="87883"/>
    <lineage>
        <taxon>Bacteria</taxon>
        <taxon>Pseudomonadati</taxon>
        <taxon>Pseudomonadota</taxon>
        <taxon>Betaproteobacteria</taxon>
        <taxon>Burkholderiales</taxon>
        <taxon>Burkholderiaceae</taxon>
        <taxon>Burkholderia</taxon>
        <taxon>Burkholderia cepacia complex</taxon>
    </lineage>
</organism>
<keyword evidence="5 7" id="KW-1133">Transmembrane helix</keyword>
<evidence type="ECO:0000256" key="1">
    <source>
        <dbReference type="ARBA" id="ARBA00004651"/>
    </source>
</evidence>
<feature type="transmembrane region" description="Helical" evidence="7">
    <location>
        <begin position="317"/>
        <end position="337"/>
    </location>
</feature>
<protein>
    <submittedName>
        <fullName evidence="9">MFS transporter</fullName>
    </submittedName>
</protein>
<dbReference type="PANTHER" id="PTHR43045">
    <property type="entry name" value="SHIKIMATE TRANSPORTER"/>
    <property type="match status" value="1"/>
</dbReference>
<feature type="transmembrane region" description="Helical" evidence="7">
    <location>
        <begin position="147"/>
        <end position="172"/>
    </location>
</feature>
<comment type="caution">
    <text evidence="9">The sequence shown here is derived from an EMBL/GenBank/DDBJ whole genome shotgun (WGS) entry which is preliminary data.</text>
</comment>
<dbReference type="CDD" id="cd17316">
    <property type="entry name" value="MFS_SV2_like"/>
    <property type="match status" value="1"/>
</dbReference>
<evidence type="ECO:0000313" key="10">
    <source>
        <dbReference type="Proteomes" id="UP000237686"/>
    </source>
</evidence>
<dbReference type="GO" id="GO:0005886">
    <property type="term" value="C:plasma membrane"/>
    <property type="evidence" value="ECO:0007669"/>
    <property type="project" value="UniProtKB-SubCell"/>
</dbReference>
<gene>
    <name evidence="9" type="ORF">C6P98_07205</name>
</gene>
<keyword evidence="4 7" id="KW-0812">Transmembrane</keyword>
<accession>A0A8E2RXY9</accession>
<dbReference type="InterPro" id="IPR011701">
    <property type="entry name" value="MFS"/>
</dbReference>
<feature type="transmembrane region" description="Helical" evidence="7">
    <location>
        <begin position="87"/>
        <end position="107"/>
    </location>
</feature>
<dbReference type="Gene3D" id="1.20.1250.20">
    <property type="entry name" value="MFS general substrate transporter like domains"/>
    <property type="match status" value="2"/>
</dbReference>
<feature type="transmembrane region" description="Helical" evidence="7">
    <location>
        <begin position="439"/>
        <end position="459"/>
    </location>
</feature>
<keyword evidence="3" id="KW-1003">Cell membrane</keyword>
<keyword evidence="6 7" id="KW-0472">Membrane</keyword>
<feature type="transmembrane region" description="Helical" evidence="7">
    <location>
        <begin position="223"/>
        <end position="244"/>
    </location>
</feature>
<comment type="subcellular location">
    <subcellularLocation>
        <location evidence="1">Cell membrane</location>
        <topology evidence="1">Multi-pass membrane protein</topology>
    </subcellularLocation>
</comment>
<dbReference type="Proteomes" id="UP000237686">
    <property type="component" value="Unassembled WGS sequence"/>
</dbReference>
<dbReference type="PROSITE" id="PS00217">
    <property type="entry name" value="SUGAR_TRANSPORT_2"/>
    <property type="match status" value="1"/>
</dbReference>
<evidence type="ECO:0000256" key="2">
    <source>
        <dbReference type="ARBA" id="ARBA00022448"/>
    </source>
</evidence>
<dbReference type="InterPro" id="IPR036259">
    <property type="entry name" value="MFS_trans_sf"/>
</dbReference>
<dbReference type="AlphaFoldDB" id="A0A8E2RXY9"/>
<dbReference type="SUPFAM" id="SSF103473">
    <property type="entry name" value="MFS general substrate transporter"/>
    <property type="match status" value="1"/>
</dbReference>